<feature type="compositionally biased region" description="Basic and acidic residues" evidence="1">
    <location>
        <begin position="12"/>
        <end position="30"/>
    </location>
</feature>
<sequence length="30" mass="3331">MDRLVVEGGVAGKEKGDHSEIVRQKEQGYD</sequence>
<evidence type="ECO:0000256" key="1">
    <source>
        <dbReference type="SAM" id="MobiDB-lite"/>
    </source>
</evidence>
<evidence type="ECO:0000313" key="3">
    <source>
        <dbReference type="Proteomes" id="UP000045706"/>
    </source>
</evidence>
<feature type="region of interest" description="Disordered" evidence="1">
    <location>
        <begin position="1"/>
        <end position="30"/>
    </location>
</feature>
<reference evidence="3" key="1">
    <citation type="submission" date="2015-05" db="EMBL/GenBank/DDBJ databases">
        <authorList>
            <person name="Fogelqvist Johan"/>
        </authorList>
    </citation>
    <scope>NUCLEOTIDE SEQUENCE [LARGE SCALE GENOMIC DNA]</scope>
</reference>
<gene>
    <name evidence="2" type="ORF">BN1723_017593</name>
</gene>
<dbReference type="EMBL" id="CVQI01008469">
    <property type="protein sequence ID" value="CRK17975.1"/>
    <property type="molecule type" value="Genomic_DNA"/>
</dbReference>
<protein>
    <submittedName>
        <fullName evidence="2">Uncharacterized protein</fullName>
    </submittedName>
</protein>
<name>A0A0G4L8D7_VERLO</name>
<dbReference type="AlphaFoldDB" id="A0A0G4L8D7"/>
<evidence type="ECO:0000313" key="2">
    <source>
        <dbReference type="EMBL" id="CRK17975.1"/>
    </source>
</evidence>
<accession>A0A0G4L8D7</accession>
<organism evidence="2 3">
    <name type="scientific">Verticillium longisporum</name>
    <name type="common">Verticillium dahliae var. longisporum</name>
    <dbReference type="NCBI Taxonomy" id="100787"/>
    <lineage>
        <taxon>Eukaryota</taxon>
        <taxon>Fungi</taxon>
        <taxon>Dikarya</taxon>
        <taxon>Ascomycota</taxon>
        <taxon>Pezizomycotina</taxon>
        <taxon>Sordariomycetes</taxon>
        <taxon>Hypocreomycetidae</taxon>
        <taxon>Glomerellales</taxon>
        <taxon>Plectosphaerellaceae</taxon>
        <taxon>Verticillium</taxon>
    </lineage>
</organism>
<dbReference type="Proteomes" id="UP000045706">
    <property type="component" value="Unassembled WGS sequence"/>
</dbReference>
<proteinExistence type="predicted"/>